<dbReference type="Pfam" id="PF00069">
    <property type="entry name" value="Pkinase"/>
    <property type="match status" value="1"/>
</dbReference>
<comment type="subcellular location">
    <subcellularLocation>
        <location evidence="7">Nucleus</location>
    </subcellularLocation>
</comment>
<keyword evidence="5 7" id="KW-0418">Kinase</keyword>
<reference evidence="14 15" key="1">
    <citation type="journal article" date="2004" name="Nature">
        <title>Genome evolution in yeasts.</title>
        <authorList>
            <consortium name="Genolevures"/>
            <person name="Dujon B."/>
            <person name="Sherman D."/>
            <person name="Fischer G."/>
            <person name="Durrens P."/>
            <person name="Casaregola S."/>
            <person name="Lafontaine I."/>
            <person name="de Montigny J."/>
            <person name="Marck C."/>
            <person name="Neuveglise C."/>
            <person name="Talla E."/>
            <person name="Goffard N."/>
            <person name="Frangeul L."/>
            <person name="Aigle M."/>
            <person name="Anthouard V."/>
            <person name="Babour A."/>
            <person name="Barbe V."/>
            <person name="Barnay S."/>
            <person name="Blanchin S."/>
            <person name="Beckerich J.M."/>
            <person name="Beyne E."/>
            <person name="Bleykasten C."/>
            <person name="Boisrame A."/>
            <person name="Boyer J."/>
            <person name="Cattolico L."/>
            <person name="Confanioleri F."/>
            <person name="de Daruvar A."/>
            <person name="Despons L."/>
            <person name="Fabre E."/>
            <person name="Fairhead C."/>
            <person name="Ferry-Dumazet H."/>
            <person name="Groppi A."/>
            <person name="Hantraye F."/>
            <person name="Hennequin C."/>
            <person name="Jauniaux N."/>
            <person name="Joyet P."/>
            <person name="Kachouri R."/>
            <person name="Kerrest A."/>
            <person name="Koszul R."/>
            <person name="Lemaire M."/>
            <person name="Lesur I."/>
            <person name="Ma L."/>
            <person name="Muller H."/>
            <person name="Nicaud J.M."/>
            <person name="Nikolski M."/>
            <person name="Oztas S."/>
            <person name="Ozier-Kalogeropoulos O."/>
            <person name="Pellenz S."/>
            <person name="Potier S."/>
            <person name="Richard G.F."/>
            <person name="Straub M.L."/>
            <person name="Suleau A."/>
            <person name="Swennene D."/>
            <person name="Tekaia F."/>
            <person name="Wesolowski-Louvel M."/>
            <person name="Westhof E."/>
            <person name="Wirth B."/>
            <person name="Zeniou-Meyer M."/>
            <person name="Zivanovic I."/>
            <person name="Bolotin-Fukuhara M."/>
            <person name="Thierry A."/>
            <person name="Bouchier C."/>
            <person name="Caudron B."/>
            <person name="Scarpelli C."/>
            <person name="Gaillardin C."/>
            <person name="Weissenbach J."/>
            <person name="Wincker P."/>
            <person name="Souciet J.L."/>
        </authorList>
    </citation>
    <scope>NUCLEOTIDE SEQUENCE [LARGE SCALE GENOMIC DNA]</scope>
    <source>
        <strain evidence="15">ATCC 8585 / CBS 2359 / DSM 70799 / NBRC 1267 / NRRL Y-1140 / WM37</strain>
    </source>
</reference>
<dbReference type="GO" id="GO:0004712">
    <property type="term" value="F:protein serine/threonine/tyrosine kinase activity"/>
    <property type="evidence" value="ECO:0007669"/>
    <property type="project" value="UniProtKB-EC"/>
</dbReference>
<feature type="active site" description="Proton acceptor" evidence="8">
    <location>
        <position position="313"/>
    </location>
</feature>
<dbReference type="PIRSF" id="PIRSF000661">
    <property type="entry name" value="Ser/Thr_PK_RAD53"/>
    <property type="match status" value="1"/>
</dbReference>
<dbReference type="GO" id="GO:0005524">
    <property type="term" value="F:ATP binding"/>
    <property type="evidence" value="ECO:0007669"/>
    <property type="project" value="UniProtKB-UniRule"/>
</dbReference>
<keyword evidence="3 7" id="KW-0808">Transferase</keyword>
<dbReference type="FunFam" id="1.10.510.10:FF:000651">
    <property type="entry name" value="Serine/threonine-protein kinase RAD53"/>
    <property type="match status" value="1"/>
</dbReference>
<dbReference type="InterPro" id="IPR016256">
    <property type="entry name" value="Ser/Thr_kinase_Rad53"/>
</dbReference>
<keyword evidence="15" id="KW-1185">Reference proteome</keyword>
<dbReference type="KEGG" id="kla:KLLA0_F11143g"/>
<dbReference type="eggNOG" id="KOG0615">
    <property type="taxonomic scope" value="Eukaryota"/>
</dbReference>
<dbReference type="SMART" id="SM00220">
    <property type="entry name" value="S_TKc"/>
    <property type="match status" value="1"/>
</dbReference>
<dbReference type="Gene3D" id="1.10.510.10">
    <property type="entry name" value="Transferase(Phosphotransferase) domain 1"/>
    <property type="match status" value="1"/>
</dbReference>
<dbReference type="FunFam" id="3.30.200.20:FF:000315">
    <property type="entry name" value="Calcium-dependent protein kinase 3"/>
    <property type="match status" value="1"/>
</dbReference>
<dbReference type="SMART" id="SM00240">
    <property type="entry name" value="FHA"/>
    <property type="match status" value="2"/>
</dbReference>
<dbReference type="AlphaFoldDB" id="Q6CKF2"/>
<dbReference type="HOGENOM" id="CLU_379543_0_0_1"/>
<keyword evidence="2 7" id="KW-0723">Serine/threonine-protein kinase</keyword>
<dbReference type="InterPro" id="IPR008984">
    <property type="entry name" value="SMAD_FHA_dom_sf"/>
</dbReference>
<evidence type="ECO:0000313" key="15">
    <source>
        <dbReference type="Proteomes" id="UP000000598"/>
    </source>
</evidence>
<dbReference type="GO" id="GO:0005634">
    <property type="term" value="C:nucleus"/>
    <property type="evidence" value="ECO:0007669"/>
    <property type="project" value="UniProtKB-SubCell"/>
</dbReference>
<keyword evidence="7" id="KW-0539">Nucleus</keyword>
<accession>Q6CKF2</accession>
<dbReference type="PaxDb" id="284590-Q6CKF2"/>
<feature type="region of interest" description="Disordered" evidence="11">
    <location>
        <begin position="783"/>
        <end position="813"/>
    </location>
</feature>
<dbReference type="Pfam" id="PF00498">
    <property type="entry name" value="FHA"/>
    <property type="match status" value="2"/>
</dbReference>
<evidence type="ECO:0000259" key="13">
    <source>
        <dbReference type="PROSITE" id="PS50011"/>
    </source>
</evidence>
<dbReference type="InterPro" id="IPR008271">
    <property type="entry name" value="Ser/Thr_kinase_AS"/>
</dbReference>
<keyword evidence="6 7" id="KW-0067">ATP-binding</keyword>
<feature type="compositionally biased region" description="Polar residues" evidence="11">
    <location>
        <begin position="786"/>
        <end position="796"/>
    </location>
</feature>
<feature type="binding site" evidence="9">
    <location>
        <begin position="198"/>
        <end position="206"/>
    </location>
    <ligand>
        <name>ATP</name>
        <dbReference type="ChEBI" id="CHEBI:30616"/>
    </ligand>
</feature>
<dbReference type="InterPro" id="IPR000719">
    <property type="entry name" value="Prot_kinase_dom"/>
</dbReference>
<dbReference type="Proteomes" id="UP000000598">
    <property type="component" value="Chromosome F"/>
</dbReference>
<evidence type="ECO:0000256" key="1">
    <source>
        <dbReference type="ARBA" id="ARBA00005575"/>
    </source>
</evidence>
<dbReference type="InterPro" id="IPR011009">
    <property type="entry name" value="Kinase-like_dom_sf"/>
</dbReference>
<dbReference type="PROSITE" id="PS00108">
    <property type="entry name" value="PROTEIN_KINASE_ST"/>
    <property type="match status" value="1"/>
</dbReference>
<dbReference type="PROSITE" id="PS50011">
    <property type="entry name" value="PROTEIN_KINASE_DOM"/>
    <property type="match status" value="1"/>
</dbReference>
<protein>
    <recommendedName>
        <fullName evidence="7">Serine/threonine-protein kinase RAD53</fullName>
        <ecNumber evidence="7">2.7.12.1</ecNumber>
    </recommendedName>
</protein>
<dbReference type="FunCoup" id="Q6CKF2">
    <property type="interactions" value="518"/>
</dbReference>
<feature type="domain" description="FHA" evidence="12">
    <location>
        <begin position="602"/>
        <end position="665"/>
    </location>
</feature>
<dbReference type="PROSITE" id="PS50006">
    <property type="entry name" value="FHA_DOMAIN"/>
    <property type="match status" value="2"/>
</dbReference>
<dbReference type="FunFam" id="2.60.200.20:FF:000104">
    <property type="entry name" value="Serine/threonine-protein kinase RAD53"/>
    <property type="match status" value="1"/>
</dbReference>
<dbReference type="STRING" id="284590.Q6CKF2"/>
<evidence type="ECO:0000256" key="2">
    <source>
        <dbReference type="ARBA" id="ARBA00022527"/>
    </source>
</evidence>
<feature type="domain" description="FHA" evidence="12">
    <location>
        <begin position="66"/>
        <end position="116"/>
    </location>
</feature>
<dbReference type="PANTHER" id="PTHR24347">
    <property type="entry name" value="SERINE/THREONINE-PROTEIN KINASE"/>
    <property type="match status" value="1"/>
</dbReference>
<dbReference type="OMA" id="HEGPLKD"/>
<dbReference type="SUPFAM" id="SSF56112">
    <property type="entry name" value="Protein kinase-like (PK-like)"/>
    <property type="match status" value="1"/>
</dbReference>
<sequence>MDDITQPTQQATQATQKYLIDKFSQEKIDDDVVCRVICTTGQISLRDLKVQPESIFKKESSIKKTWTFGRNQGCDYYLGDISRLSNRHFMLMLGEEGTLMLKDTSTNGTWLNGARIQKDTNHILTQGDEISVGVGVPSDVVSLVIFINDSFKNRLKELNMMKDVTSPASSSKSKYQISMGHTELKGIHKYYSISDSIVGQGAFATVKKAVERSTGKTFAVKIIHKRKVMDKFDGVKRELDVLQKLNHPRIVKLKDFFEDNDNYYMLMEFVSGGDLMDFVAAHGTVGEDAGREITRQVLEAVKYMHDQGISHRDLKPDNIMIEQDDPVLIKITDFGLAKVQNQNTFLNTFCGTLAYVAPEVIDGKNAEDKTNRDLYSSLVDMWSIGCLVYVILTGHLPFSGQSQNELFKQIKRGSYHEGPLKDYRISEEARNFIDCLLNVDPKERMNAGKALQHPWMKMAYVDSMQSQISISQSLSQQQFVDSMNEAEYESYIAKKRLEIIKKEITAPAAETNKEPVFKKPQIAPSKIAQSQNLQFNFSNPNTGKAINVNYKSGEEGLSNNKNKKINRPLTKVNGEGLFLTLHSLPGSSISGKVQVKQGINPFFIGRSDECNCKIDDNRLSRIHCFILKKRHAVGDSIYESPAQGLDDVWYCQSGTNSSYVNGKKITPGTKILLHDGDEIQIIWDKINDVTVSFQLEFNDTTGLFHEGKLDTNEKTNKTLLHKQTQEELALVPKFMEFMKSRSSQHAKSNINQSSSSNIDANSQNIEELDSVVEMNSTTGLKRIHSVSLSQSQPQTTKRAKLAQAQKPDIEGFL</sequence>
<dbReference type="InterPro" id="IPR017441">
    <property type="entry name" value="Protein_kinase_ATP_BS"/>
</dbReference>
<dbReference type="PROSITE" id="PS00107">
    <property type="entry name" value="PROTEIN_KINASE_ATP"/>
    <property type="match status" value="1"/>
</dbReference>
<dbReference type="Gene3D" id="2.60.200.20">
    <property type="match status" value="2"/>
</dbReference>
<dbReference type="GO" id="GO:0004674">
    <property type="term" value="F:protein serine/threonine kinase activity"/>
    <property type="evidence" value="ECO:0007669"/>
    <property type="project" value="UniProtKB-KW"/>
</dbReference>
<dbReference type="GO" id="GO:0003688">
    <property type="term" value="F:DNA replication origin binding"/>
    <property type="evidence" value="ECO:0007669"/>
    <property type="project" value="InterPro"/>
</dbReference>
<dbReference type="EC" id="2.7.12.1" evidence="7"/>
<dbReference type="GO" id="GO:0000077">
    <property type="term" value="P:DNA damage checkpoint signaling"/>
    <property type="evidence" value="ECO:0007669"/>
    <property type="project" value="InterPro"/>
</dbReference>
<dbReference type="GO" id="GO:0004713">
    <property type="term" value="F:protein tyrosine kinase activity"/>
    <property type="evidence" value="ECO:0007669"/>
    <property type="project" value="UniProtKB-KW"/>
</dbReference>
<evidence type="ECO:0000256" key="10">
    <source>
        <dbReference type="PROSITE-ProRule" id="PRU10141"/>
    </source>
</evidence>
<feature type="binding site" evidence="9 10">
    <location>
        <position position="221"/>
    </location>
    <ligand>
        <name>ATP</name>
        <dbReference type="ChEBI" id="CHEBI:30616"/>
    </ligand>
</feature>
<keyword evidence="4 7" id="KW-0547">Nucleotide-binding</keyword>
<comment type="function">
    <text evidence="7">Controls S-phase checkpoint as well as G1 and G2 DNA damage checkpoints. Phosphorylates proteins on serine, threonine, and tyrosine. Prevents entry into anaphase and mitotic exit after DNA damage via regulation of the Polo kinase CDC5.</text>
</comment>
<name>Q6CKF2_KLULA</name>
<evidence type="ECO:0000256" key="3">
    <source>
        <dbReference type="ARBA" id="ARBA00022679"/>
    </source>
</evidence>
<proteinExistence type="inferred from homology"/>
<evidence type="ECO:0000259" key="12">
    <source>
        <dbReference type="PROSITE" id="PS50006"/>
    </source>
</evidence>
<evidence type="ECO:0000256" key="11">
    <source>
        <dbReference type="SAM" id="MobiDB-lite"/>
    </source>
</evidence>
<feature type="domain" description="Protein kinase" evidence="13">
    <location>
        <begin position="192"/>
        <end position="456"/>
    </location>
</feature>
<evidence type="ECO:0000313" key="14">
    <source>
        <dbReference type="EMBL" id="CAG98295.1"/>
    </source>
</evidence>
<comment type="similarity">
    <text evidence="1 7">Belongs to the protein kinase superfamily. CAMK Ser/Thr protein kinase family. CHEK2 subfamily.</text>
</comment>
<evidence type="ECO:0000256" key="7">
    <source>
        <dbReference type="PIRNR" id="PIRNR000661"/>
    </source>
</evidence>
<keyword evidence="7" id="KW-0227">DNA damage</keyword>
<gene>
    <name evidence="14" type="ORF">KLLA0_F11143g</name>
</gene>
<organism evidence="14 15">
    <name type="scientific">Kluyveromyces lactis (strain ATCC 8585 / CBS 2359 / DSM 70799 / NBRC 1267 / NRRL Y-1140 / WM37)</name>
    <name type="common">Yeast</name>
    <name type="synonym">Candida sphaerica</name>
    <dbReference type="NCBI Taxonomy" id="284590"/>
    <lineage>
        <taxon>Eukaryota</taxon>
        <taxon>Fungi</taxon>
        <taxon>Dikarya</taxon>
        <taxon>Ascomycota</taxon>
        <taxon>Saccharomycotina</taxon>
        <taxon>Saccharomycetes</taxon>
        <taxon>Saccharomycetales</taxon>
        <taxon>Saccharomycetaceae</taxon>
        <taxon>Kluyveromyces</taxon>
    </lineage>
</organism>
<dbReference type="GO" id="GO:0006281">
    <property type="term" value="P:DNA repair"/>
    <property type="evidence" value="ECO:0007669"/>
    <property type="project" value="InterPro"/>
</dbReference>
<dbReference type="SUPFAM" id="SSF49879">
    <property type="entry name" value="SMAD/FHA domain"/>
    <property type="match status" value="2"/>
</dbReference>
<dbReference type="InterPro" id="IPR000253">
    <property type="entry name" value="FHA_dom"/>
</dbReference>
<dbReference type="GO" id="GO:0009202">
    <property type="term" value="P:deoxyribonucleoside triphosphate biosynthetic process"/>
    <property type="evidence" value="ECO:0007669"/>
    <property type="project" value="InterPro"/>
</dbReference>
<keyword evidence="7" id="KW-0829">Tyrosine-protein kinase</keyword>
<evidence type="ECO:0000256" key="8">
    <source>
        <dbReference type="PIRSR" id="PIRSR000661-50"/>
    </source>
</evidence>
<keyword evidence="7" id="KW-0131">Cell cycle</keyword>
<dbReference type="Gene3D" id="3.30.200.20">
    <property type="entry name" value="Phosphorylase Kinase, domain 1"/>
    <property type="match status" value="1"/>
</dbReference>
<evidence type="ECO:0000256" key="4">
    <source>
        <dbReference type="ARBA" id="ARBA00022741"/>
    </source>
</evidence>
<evidence type="ECO:0000256" key="6">
    <source>
        <dbReference type="ARBA" id="ARBA00022840"/>
    </source>
</evidence>
<dbReference type="GO" id="GO:0006270">
    <property type="term" value="P:DNA replication initiation"/>
    <property type="evidence" value="ECO:0007669"/>
    <property type="project" value="InterPro"/>
</dbReference>
<dbReference type="EMBL" id="CR382126">
    <property type="protein sequence ID" value="CAG98295.1"/>
    <property type="molecule type" value="Genomic_DNA"/>
</dbReference>
<evidence type="ECO:0000256" key="5">
    <source>
        <dbReference type="ARBA" id="ARBA00022777"/>
    </source>
</evidence>
<evidence type="ECO:0000256" key="9">
    <source>
        <dbReference type="PIRSR" id="PIRSR000661-51"/>
    </source>
</evidence>
<dbReference type="InParanoid" id="Q6CKF2"/>
<comment type="catalytic activity">
    <reaction evidence="7">
        <text>L-threonyl-[protein] + ATP = O-phospho-L-threonyl-[protein] + ADP + H(+)</text>
        <dbReference type="Rhea" id="RHEA:46608"/>
        <dbReference type="Rhea" id="RHEA-COMP:11060"/>
        <dbReference type="Rhea" id="RHEA-COMP:11605"/>
        <dbReference type="ChEBI" id="CHEBI:15378"/>
        <dbReference type="ChEBI" id="CHEBI:30013"/>
        <dbReference type="ChEBI" id="CHEBI:30616"/>
        <dbReference type="ChEBI" id="CHEBI:61977"/>
        <dbReference type="ChEBI" id="CHEBI:456216"/>
        <dbReference type="EC" id="2.7.12.1"/>
    </reaction>
</comment>